<dbReference type="AlphaFoldDB" id="A0A397T3E5"/>
<evidence type="ECO:0000313" key="2">
    <source>
        <dbReference type="EMBL" id="RIA89671.1"/>
    </source>
</evidence>
<organism evidence="2 3">
    <name type="scientific">Glomus cerebriforme</name>
    <dbReference type="NCBI Taxonomy" id="658196"/>
    <lineage>
        <taxon>Eukaryota</taxon>
        <taxon>Fungi</taxon>
        <taxon>Fungi incertae sedis</taxon>
        <taxon>Mucoromycota</taxon>
        <taxon>Glomeromycotina</taxon>
        <taxon>Glomeromycetes</taxon>
        <taxon>Glomerales</taxon>
        <taxon>Glomeraceae</taxon>
        <taxon>Glomus</taxon>
    </lineage>
</organism>
<feature type="coiled-coil region" evidence="1">
    <location>
        <begin position="55"/>
        <end position="82"/>
    </location>
</feature>
<name>A0A397T3E5_9GLOM</name>
<reference evidence="2 3" key="1">
    <citation type="submission" date="2018-06" db="EMBL/GenBank/DDBJ databases">
        <title>Comparative genomics reveals the genomic features of Rhizophagus irregularis, R. cerebriforme, R. diaphanum and Gigaspora rosea, and their symbiotic lifestyle signature.</title>
        <authorList>
            <person name="Morin E."/>
            <person name="San Clemente H."/>
            <person name="Chen E.C.H."/>
            <person name="De La Providencia I."/>
            <person name="Hainaut M."/>
            <person name="Kuo A."/>
            <person name="Kohler A."/>
            <person name="Murat C."/>
            <person name="Tang N."/>
            <person name="Roy S."/>
            <person name="Loubradou J."/>
            <person name="Henrissat B."/>
            <person name="Grigoriev I.V."/>
            <person name="Corradi N."/>
            <person name="Roux C."/>
            <person name="Martin F.M."/>
        </authorList>
    </citation>
    <scope>NUCLEOTIDE SEQUENCE [LARGE SCALE GENOMIC DNA]</scope>
    <source>
        <strain evidence="2 3">DAOM 227022</strain>
    </source>
</reference>
<comment type="caution">
    <text evidence="2">The sequence shown here is derived from an EMBL/GenBank/DDBJ whole genome shotgun (WGS) entry which is preliminary data.</text>
</comment>
<evidence type="ECO:0000313" key="3">
    <source>
        <dbReference type="Proteomes" id="UP000265703"/>
    </source>
</evidence>
<keyword evidence="1" id="KW-0175">Coiled coil</keyword>
<accession>A0A397T3E5</accession>
<dbReference type="Proteomes" id="UP000265703">
    <property type="component" value="Unassembled WGS sequence"/>
</dbReference>
<protein>
    <submittedName>
        <fullName evidence="2">Uncharacterized protein</fullName>
    </submittedName>
</protein>
<evidence type="ECO:0000256" key="1">
    <source>
        <dbReference type="SAM" id="Coils"/>
    </source>
</evidence>
<dbReference type="EMBL" id="QKYT01000210">
    <property type="protein sequence ID" value="RIA89671.1"/>
    <property type="molecule type" value="Genomic_DNA"/>
</dbReference>
<proteinExistence type="predicted"/>
<dbReference type="Gene3D" id="1.20.5.490">
    <property type="entry name" value="Single helix bin"/>
    <property type="match status" value="1"/>
</dbReference>
<sequence>MDRRQKNARLVAKNNKEVLQTELKVLRKLNSMTEVMLQRNTMLEAKITELKLRILTIISSELELLKQRITELEAKNAKLEAENARA</sequence>
<gene>
    <name evidence="2" type="ORF">C1645_824492</name>
</gene>
<keyword evidence="3" id="KW-1185">Reference proteome</keyword>